<evidence type="ECO:0000313" key="1">
    <source>
        <dbReference type="EMBL" id="MCV7070079.1"/>
    </source>
</evidence>
<gene>
    <name evidence="1" type="ORF">H7H73_05830</name>
    <name evidence="2" type="ORF">MJO55_23340</name>
</gene>
<reference evidence="1" key="1">
    <citation type="submission" date="2020-07" db="EMBL/GenBank/DDBJ databases">
        <authorList>
            <person name="Pettersson B.M.F."/>
            <person name="Behra P.R.K."/>
            <person name="Ramesh M."/>
            <person name="Das S."/>
            <person name="Dasgupta S."/>
            <person name="Kirsebom L.A."/>
        </authorList>
    </citation>
    <scope>NUCLEOTIDE SEQUENCE</scope>
    <source>
        <strain evidence="1">DSM 45406</strain>
    </source>
</reference>
<dbReference type="AlphaFoldDB" id="A0A9X2YA03"/>
<evidence type="ECO:0000313" key="4">
    <source>
        <dbReference type="Proteomes" id="UP001140272"/>
    </source>
</evidence>
<organism evidence="1 4">
    <name type="scientific">Mycolicibacterium rufum</name>
    <dbReference type="NCBI Taxonomy" id="318424"/>
    <lineage>
        <taxon>Bacteria</taxon>
        <taxon>Bacillati</taxon>
        <taxon>Actinomycetota</taxon>
        <taxon>Actinomycetes</taxon>
        <taxon>Mycobacteriales</taxon>
        <taxon>Mycobacteriaceae</taxon>
        <taxon>Mycolicibacterium</taxon>
    </lineage>
</organism>
<proteinExistence type="predicted"/>
<dbReference type="Pfam" id="PF14305">
    <property type="entry name" value="ATPgrasp_TupA"/>
    <property type="match status" value="1"/>
</dbReference>
<evidence type="ECO:0000313" key="3">
    <source>
        <dbReference type="Proteomes" id="UP001055159"/>
    </source>
</evidence>
<dbReference type="RefSeq" id="WP_043415548.1">
    <property type="nucleotide sequence ID" value="NZ_CP092427.2"/>
</dbReference>
<dbReference type="Proteomes" id="UP001140272">
    <property type="component" value="Unassembled WGS sequence"/>
</dbReference>
<evidence type="ECO:0008006" key="5">
    <source>
        <dbReference type="Google" id="ProtNLM"/>
    </source>
</evidence>
<reference evidence="1" key="2">
    <citation type="journal article" date="2022" name="BMC Genomics">
        <title>Comparative genome analysis of mycobacteria focusing on tRNA and non-coding RNA.</title>
        <authorList>
            <person name="Behra P.R.K."/>
            <person name="Pettersson B.M.F."/>
            <person name="Ramesh M."/>
            <person name="Das S."/>
            <person name="Dasgupta S."/>
            <person name="Kirsebom L.A."/>
        </authorList>
    </citation>
    <scope>NUCLEOTIDE SEQUENCE</scope>
    <source>
        <strain evidence="1">DSM 45406</strain>
    </source>
</reference>
<dbReference type="EMBL" id="JACKRN010000220">
    <property type="protein sequence ID" value="MCV7070079.1"/>
    <property type="molecule type" value="Genomic_DNA"/>
</dbReference>
<evidence type="ECO:0000313" key="2">
    <source>
        <dbReference type="EMBL" id="ULP36122.1"/>
    </source>
</evidence>
<accession>A0A9X2YA03</accession>
<protein>
    <recommendedName>
        <fullName evidence="5">TupA-like ATPgrasp</fullName>
    </recommendedName>
</protein>
<reference evidence="2" key="3">
    <citation type="submission" date="2022-08" db="EMBL/GenBank/DDBJ databases">
        <title>Whole genome sequencing of non-tuberculosis mycobacteria type-strains.</title>
        <authorList>
            <person name="Igarashi Y."/>
            <person name="Osugi A."/>
            <person name="Mitarai S."/>
        </authorList>
    </citation>
    <scope>NUCLEOTIDE SEQUENCE</scope>
    <source>
        <strain evidence="2">JCM 16372</strain>
    </source>
</reference>
<dbReference type="InterPro" id="IPR029465">
    <property type="entry name" value="ATPgrasp_TupA"/>
</dbReference>
<dbReference type="EMBL" id="CP092427">
    <property type="protein sequence ID" value="ULP36122.1"/>
    <property type="molecule type" value="Genomic_DNA"/>
</dbReference>
<name>A0A9X2YA03_9MYCO</name>
<dbReference type="Proteomes" id="UP001055159">
    <property type="component" value="Chromosome"/>
</dbReference>
<sequence>MLRDHRTLVVTFADKAAVRGYVAAVAGERYLPRVYAILDEPAALADIMLPAAYVVKPTHGSGAAIVVSERAPREARLPTETGSWVYSHVRPDAAPPADLIRIAQGWTAQLYGQGPNREWVYGQIPRRVIVEELLTGGDGGVPDDYKFFVFHGACAFVQVDQGRFGRRTQDFFTVDWQHLPLRGSAPCAHSEPAKPARLAEMIEVAEKLSRETDFLRVDLYDTGERVVVGELTSFPAGGDSPFDPESFDLEFGRRWTVPRRY</sequence>
<keyword evidence="3" id="KW-1185">Reference proteome</keyword>